<dbReference type="Gene3D" id="3.40.50.880">
    <property type="match status" value="1"/>
</dbReference>
<evidence type="ECO:0000259" key="2">
    <source>
        <dbReference type="Pfam" id="PF01965"/>
    </source>
</evidence>
<evidence type="ECO:0000313" key="3">
    <source>
        <dbReference type="EMBL" id="NBG67453.1"/>
    </source>
</evidence>
<accession>A0A6N9NN92</accession>
<name>A0A6N9NN92_9FLAO</name>
<dbReference type="SUPFAM" id="SSF52317">
    <property type="entry name" value="Class I glutamine amidotransferase-like"/>
    <property type="match status" value="1"/>
</dbReference>
<dbReference type="NCBIfam" id="TIGR01382">
    <property type="entry name" value="PfpI"/>
    <property type="match status" value="1"/>
</dbReference>
<keyword evidence="3" id="KW-0378">Hydrolase</keyword>
<dbReference type="GO" id="GO:0008233">
    <property type="term" value="F:peptidase activity"/>
    <property type="evidence" value="ECO:0007669"/>
    <property type="project" value="UniProtKB-KW"/>
</dbReference>
<sequence>MKNLSEKKVAILVTDGFEQSEFTEPKKAVETAGAKVHVVSLENGPIKSWIDGNWGSEFQVDKTLDEVSASDYDSLILPGGVINPDKLRRNSKAVNFVKSFVEQEKPVSAICHGPWLLAEAGVLKGRKITSFSSIKTDLINAGAHWVDEEVVVDHGLTTSRSPNDLPAFCKKVVEEIAEGKHAKMSESA</sequence>
<protein>
    <submittedName>
        <fullName evidence="3">DJ-1/PfpI/YhbO family deglycase/protease</fullName>
    </submittedName>
</protein>
<dbReference type="InterPro" id="IPR006286">
    <property type="entry name" value="C56_PfpI-like"/>
</dbReference>
<dbReference type="PANTHER" id="PTHR42733">
    <property type="entry name" value="DJ-1 PROTEIN"/>
    <property type="match status" value="1"/>
</dbReference>
<dbReference type="PANTHER" id="PTHR42733:SF12">
    <property type="entry name" value="PROTEINASE"/>
    <property type="match status" value="1"/>
</dbReference>
<keyword evidence="3" id="KW-0645">Protease</keyword>
<dbReference type="InterPro" id="IPR002818">
    <property type="entry name" value="DJ-1/PfpI"/>
</dbReference>
<comment type="similarity">
    <text evidence="1">Belongs to the peptidase C56 family.</text>
</comment>
<dbReference type="GO" id="GO:0006508">
    <property type="term" value="P:proteolysis"/>
    <property type="evidence" value="ECO:0007669"/>
    <property type="project" value="UniProtKB-KW"/>
</dbReference>
<dbReference type="EMBL" id="WWNE01000018">
    <property type="protein sequence ID" value="NBG67453.1"/>
    <property type="molecule type" value="Genomic_DNA"/>
</dbReference>
<dbReference type="RefSeq" id="WP_160634397.1">
    <property type="nucleotide sequence ID" value="NZ_WWNE01000018.1"/>
</dbReference>
<dbReference type="AlphaFoldDB" id="A0A6N9NN92"/>
<evidence type="ECO:0000256" key="1">
    <source>
        <dbReference type="ARBA" id="ARBA00008542"/>
    </source>
</evidence>
<reference evidence="3 4" key="1">
    <citation type="submission" date="2019-12" db="EMBL/GenBank/DDBJ databases">
        <authorList>
            <person name="Zhao J."/>
        </authorList>
    </citation>
    <scope>NUCLEOTIDE SEQUENCE [LARGE SCALE GENOMIC DNA]</scope>
    <source>
        <strain evidence="3 4">S-15</strain>
    </source>
</reference>
<dbReference type="PROSITE" id="PS51276">
    <property type="entry name" value="PEPTIDASE_C56_PFPI"/>
    <property type="match status" value="1"/>
</dbReference>
<organism evidence="3 4">
    <name type="scientific">Acidiluteibacter ferrifornacis</name>
    <dbReference type="NCBI Taxonomy" id="2692424"/>
    <lineage>
        <taxon>Bacteria</taxon>
        <taxon>Pseudomonadati</taxon>
        <taxon>Bacteroidota</taxon>
        <taxon>Flavobacteriia</taxon>
        <taxon>Flavobacteriales</taxon>
        <taxon>Cryomorphaceae</taxon>
        <taxon>Acidiluteibacter</taxon>
    </lineage>
</organism>
<feature type="domain" description="DJ-1/PfpI" evidence="2">
    <location>
        <begin position="7"/>
        <end position="175"/>
    </location>
</feature>
<dbReference type="Proteomes" id="UP000470771">
    <property type="component" value="Unassembled WGS sequence"/>
</dbReference>
<comment type="caution">
    <text evidence="3">The sequence shown here is derived from an EMBL/GenBank/DDBJ whole genome shotgun (WGS) entry which is preliminary data.</text>
</comment>
<gene>
    <name evidence="3" type="ORF">GQN54_15100</name>
</gene>
<keyword evidence="4" id="KW-1185">Reference proteome</keyword>
<dbReference type="Pfam" id="PF01965">
    <property type="entry name" value="DJ-1_PfpI"/>
    <property type="match status" value="1"/>
</dbReference>
<proteinExistence type="inferred from homology"/>
<dbReference type="InterPro" id="IPR029062">
    <property type="entry name" value="Class_I_gatase-like"/>
</dbReference>
<evidence type="ECO:0000313" key="4">
    <source>
        <dbReference type="Proteomes" id="UP000470771"/>
    </source>
</evidence>
<dbReference type="CDD" id="cd03134">
    <property type="entry name" value="GATase1_PfpI_like"/>
    <property type="match status" value="1"/>
</dbReference>